<evidence type="ECO:0000313" key="3">
    <source>
        <dbReference type="Proteomes" id="UP000886887"/>
    </source>
</evidence>
<evidence type="ECO:0000313" key="2">
    <source>
        <dbReference type="EMBL" id="HIQ70687.1"/>
    </source>
</evidence>
<reference evidence="2" key="2">
    <citation type="journal article" date="2021" name="PeerJ">
        <title>Extensive microbial diversity within the chicken gut microbiome revealed by metagenomics and culture.</title>
        <authorList>
            <person name="Gilroy R."/>
            <person name="Ravi A."/>
            <person name="Getino M."/>
            <person name="Pursley I."/>
            <person name="Horton D.L."/>
            <person name="Alikhan N.F."/>
            <person name="Baker D."/>
            <person name="Gharbi K."/>
            <person name="Hall N."/>
            <person name="Watson M."/>
            <person name="Adriaenssens E.M."/>
            <person name="Foster-Nyarko E."/>
            <person name="Jarju S."/>
            <person name="Secka A."/>
            <person name="Antonio M."/>
            <person name="Oren A."/>
            <person name="Chaudhuri R.R."/>
            <person name="La Ragione R."/>
            <person name="Hildebrand F."/>
            <person name="Pallen M.J."/>
        </authorList>
    </citation>
    <scope>NUCLEOTIDE SEQUENCE</scope>
    <source>
        <strain evidence="2">ChiSxjej2B14-6234</strain>
    </source>
</reference>
<reference evidence="2" key="1">
    <citation type="submission" date="2020-10" db="EMBL/GenBank/DDBJ databases">
        <authorList>
            <person name="Gilroy R."/>
        </authorList>
    </citation>
    <scope>NUCLEOTIDE SEQUENCE</scope>
    <source>
        <strain evidence="2">ChiSxjej2B14-6234</strain>
    </source>
</reference>
<organism evidence="2 3">
    <name type="scientific">Candidatus Onthenecus intestinigallinarum</name>
    <dbReference type="NCBI Taxonomy" id="2840875"/>
    <lineage>
        <taxon>Bacteria</taxon>
        <taxon>Bacillati</taxon>
        <taxon>Bacillota</taxon>
        <taxon>Clostridia</taxon>
        <taxon>Eubacteriales</taxon>
        <taxon>Candidatus Onthenecus</taxon>
    </lineage>
</organism>
<keyword evidence="1" id="KW-0472">Membrane</keyword>
<keyword evidence="1" id="KW-1133">Transmembrane helix</keyword>
<name>A0A9D1CPS2_9FIRM</name>
<dbReference type="Proteomes" id="UP000886887">
    <property type="component" value="Unassembled WGS sequence"/>
</dbReference>
<feature type="transmembrane region" description="Helical" evidence="1">
    <location>
        <begin position="20"/>
        <end position="44"/>
    </location>
</feature>
<evidence type="ECO:0000256" key="1">
    <source>
        <dbReference type="SAM" id="Phobius"/>
    </source>
</evidence>
<proteinExistence type="predicted"/>
<protein>
    <submittedName>
        <fullName evidence="2">Uncharacterized protein</fullName>
    </submittedName>
</protein>
<sequence length="89" mass="10313">MRFQDYSGPEQFRPLNAWEYFGYAILYMVPVIGWIFLLIFTFSTSNYNRRSFTRSYWCGLILVLIVVTFIALLGIGAGGWHYASQAAVR</sequence>
<comment type="caution">
    <text evidence="2">The sequence shown here is derived from an EMBL/GenBank/DDBJ whole genome shotgun (WGS) entry which is preliminary data.</text>
</comment>
<dbReference type="AlphaFoldDB" id="A0A9D1CPS2"/>
<keyword evidence="1" id="KW-0812">Transmembrane</keyword>
<feature type="transmembrane region" description="Helical" evidence="1">
    <location>
        <begin position="56"/>
        <end position="83"/>
    </location>
</feature>
<accession>A0A9D1CPS2</accession>
<gene>
    <name evidence="2" type="ORF">IAB73_00500</name>
</gene>
<dbReference type="EMBL" id="DVFJ01000001">
    <property type="protein sequence ID" value="HIQ70687.1"/>
    <property type="molecule type" value="Genomic_DNA"/>
</dbReference>